<organism evidence="9 10">
    <name type="scientific">Zancudomyces culisetae</name>
    <name type="common">Gut fungus</name>
    <name type="synonym">Smittium culisetae</name>
    <dbReference type="NCBI Taxonomy" id="1213189"/>
    <lineage>
        <taxon>Eukaryota</taxon>
        <taxon>Fungi</taxon>
        <taxon>Fungi incertae sedis</taxon>
        <taxon>Zoopagomycota</taxon>
        <taxon>Kickxellomycotina</taxon>
        <taxon>Harpellomycetes</taxon>
        <taxon>Harpellales</taxon>
        <taxon>Legeriomycetaceae</taxon>
        <taxon>Zancudomyces</taxon>
    </lineage>
</organism>
<evidence type="ECO:0000256" key="3">
    <source>
        <dbReference type="ARBA" id="ARBA00022737"/>
    </source>
</evidence>
<evidence type="ECO:0000313" key="10">
    <source>
        <dbReference type="Proteomes" id="UP000188320"/>
    </source>
</evidence>
<dbReference type="Gene3D" id="6.10.140.1200">
    <property type="match status" value="1"/>
</dbReference>
<keyword evidence="10" id="KW-1185">Reference proteome</keyword>
<proteinExistence type="inferred from homology"/>
<evidence type="ECO:0000256" key="1">
    <source>
        <dbReference type="ARBA" id="ARBA00004123"/>
    </source>
</evidence>
<dbReference type="PROSITE" id="PS50858">
    <property type="entry name" value="BSD"/>
    <property type="match status" value="2"/>
</dbReference>
<evidence type="ECO:0000256" key="2">
    <source>
        <dbReference type="ARBA" id="ARBA00009448"/>
    </source>
</evidence>
<reference evidence="10" key="1">
    <citation type="submission" date="2017-01" db="EMBL/GenBank/DDBJ databases">
        <authorList>
            <person name="Wang Y."/>
            <person name="White M."/>
            <person name="Kvist S."/>
            <person name="Moncalvo J.-M."/>
        </authorList>
    </citation>
    <scope>NUCLEOTIDE SEQUENCE [LARGE SCALE GENOMIC DNA]</scope>
    <source>
        <strain evidence="10">COL-18-3</strain>
    </source>
</reference>
<dbReference type="GO" id="GO:0006351">
    <property type="term" value="P:DNA-templated transcription"/>
    <property type="evidence" value="ECO:0007669"/>
    <property type="project" value="InterPro"/>
</dbReference>
<dbReference type="InterPro" id="IPR005607">
    <property type="entry name" value="BSD_dom"/>
</dbReference>
<feature type="region of interest" description="Disordered" evidence="7">
    <location>
        <begin position="314"/>
        <end position="333"/>
    </location>
</feature>
<protein>
    <submittedName>
        <fullName evidence="9">General transcription factor IIH subunit 1</fullName>
    </submittedName>
</protein>
<dbReference type="Proteomes" id="UP000188320">
    <property type="component" value="Unassembled WGS sequence"/>
</dbReference>
<dbReference type="InterPro" id="IPR035925">
    <property type="entry name" value="BSD_dom_sf"/>
</dbReference>
<dbReference type="EMBL" id="LSSK01001576">
    <property type="protein sequence ID" value="OMH79355.1"/>
    <property type="molecule type" value="Genomic_DNA"/>
</dbReference>
<dbReference type="GO" id="GO:0006289">
    <property type="term" value="P:nucleotide-excision repair"/>
    <property type="evidence" value="ECO:0007669"/>
    <property type="project" value="InterPro"/>
</dbReference>
<evidence type="ECO:0000256" key="4">
    <source>
        <dbReference type="ARBA" id="ARBA00023015"/>
    </source>
</evidence>
<comment type="subcellular location">
    <subcellularLocation>
        <location evidence="1">Nucleus</location>
    </subcellularLocation>
</comment>
<feature type="domain" description="BSD" evidence="8">
    <location>
        <begin position="215"/>
        <end position="267"/>
    </location>
</feature>
<dbReference type="SMART" id="SM00751">
    <property type="entry name" value="BSD"/>
    <property type="match status" value="2"/>
</dbReference>
<evidence type="ECO:0000256" key="5">
    <source>
        <dbReference type="ARBA" id="ARBA00023163"/>
    </source>
</evidence>
<dbReference type="Gene3D" id="1.10.3970.10">
    <property type="entry name" value="BSD domain"/>
    <property type="match status" value="1"/>
</dbReference>
<comment type="caution">
    <text evidence="9">The sequence shown here is derived from an EMBL/GenBank/DDBJ whole genome shotgun (WGS) entry which is preliminary data.</text>
</comment>
<dbReference type="InterPro" id="IPR011993">
    <property type="entry name" value="PH-like_dom_sf"/>
</dbReference>
<dbReference type="PANTHER" id="PTHR12856">
    <property type="entry name" value="TRANSCRIPTION INITIATION FACTOR IIH-RELATED"/>
    <property type="match status" value="1"/>
</dbReference>
<keyword evidence="4" id="KW-0805">Transcription regulation</keyword>
<dbReference type="GO" id="GO:0000439">
    <property type="term" value="C:transcription factor TFIIH core complex"/>
    <property type="evidence" value="ECO:0007669"/>
    <property type="project" value="InterPro"/>
</dbReference>
<name>A0A1R1PEC6_ZANCU</name>
<keyword evidence="6" id="KW-0539">Nucleus</keyword>
<evidence type="ECO:0000313" key="9">
    <source>
        <dbReference type="EMBL" id="OMH79355.1"/>
    </source>
</evidence>
<evidence type="ECO:0000256" key="7">
    <source>
        <dbReference type="SAM" id="MobiDB-lite"/>
    </source>
</evidence>
<keyword evidence="3" id="KW-0677">Repeat</keyword>
<evidence type="ECO:0000256" key="6">
    <source>
        <dbReference type="ARBA" id="ARBA00023242"/>
    </source>
</evidence>
<comment type="similarity">
    <text evidence="2">Belongs to the TFB1 family.</text>
</comment>
<dbReference type="InterPro" id="IPR027079">
    <property type="entry name" value="Tfb1/GTF2H1"/>
</dbReference>
<dbReference type="SUPFAM" id="SSF50729">
    <property type="entry name" value="PH domain-like"/>
    <property type="match status" value="1"/>
</dbReference>
<feature type="domain" description="BSD" evidence="8">
    <location>
        <begin position="137"/>
        <end position="193"/>
    </location>
</feature>
<dbReference type="AlphaFoldDB" id="A0A1R1PEC6"/>
<keyword evidence="5" id="KW-0804">Transcription</keyword>
<sequence>MWEPGENIDLKSATILNKKEGTLYYTNKRLAWVIKDSSKVTITIPFNQIKNQQVSTQESSRIKLRLTVNSSKGTDLIYTFEWIESSKEVAKNERDSFKNAIAVKISQVRQSALARSESSNSSNLLARKNEAATSVQQSSRKKVKLSRQDIKLRTMVLEQNPDLALLHKNLVLNGLVDEEEFWSSRENILADYRIQLSMKKGEGAEWVDLAPEMQDNGNYKYTITPEIAKSIFKQYPEIKNAYIENVPNKISEKEFWRRFLASQYFNRNRVKRSALAERDSIFDECMENEDKYLNSGGDVANKGFQLGPLLDLTRTEEDHPTTGNEKDITMQPGRDKESLSLIRRFNRHSELVLQSISKARNGKSDSIANAIIIEDLKKHDQNRGILLNLKDTKSYFNLPESTTESEELGEDELIQILESSKKSLHSISGKLSFDVDSAVFESTMQQLNASILKKTSKFDSNITLESLIGDADLAKKIQILYAESFELSRHFWILVKPPSNTFKTQKLKSVYDKIQVTKSKVDETLEANKSNDSVQTILKRISLGYDSIAQMYKSFSQLKHVI</sequence>
<dbReference type="InterPro" id="IPR013876">
    <property type="entry name" value="TFIIH_BTF_p62_N"/>
</dbReference>
<feature type="region of interest" description="Disordered" evidence="7">
    <location>
        <begin position="119"/>
        <end position="140"/>
    </location>
</feature>
<dbReference type="Pfam" id="PF03909">
    <property type="entry name" value="BSD"/>
    <property type="match status" value="1"/>
</dbReference>
<gene>
    <name evidence="9" type="ORF">AX774_g7236</name>
</gene>
<dbReference type="OrthoDB" id="360521at2759"/>
<accession>A0A1R1PEC6</accession>
<dbReference type="CDD" id="cd13229">
    <property type="entry name" value="PH_TFIIH"/>
    <property type="match status" value="1"/>
</dbReference>
<dbReference type="SUPFAM" id="SSF140383">
    <property type="entry name" value="BSD domain-like"/>
    <property type="match status" value="2"/>
</dbReference>
<evidence type="ECO:0000259" key="8">
    <source>
        <dbReference type="PROSITE" id="PS50858"/>
    </source>
</evidence>
<dbReference type="Pfam" id="PF08567">
    <property type="entry name" value="PH_TFIIH"/>
    <property type="match status" value="1"/>
</dbReference>
<dbReference type="Gene3D" id="2.30.29.30">
    <property type="entry name" value="Pleckstrin-homology domain (PH domain)/Phosphotyrosine-binding domain (PTB)"/>
    <property type="match status" value="1"/>
</dbReference>